<proteinExistence type="predicted"/>
<sequence>MTRVTAPREIARLTRSLSTTAAAPRASRLSNNVSNTAASWVRKELEGDAPSSEHRTITTHHRPGTTLTPNPNRIIPLMQGFHTTHTRSQTIQANPSALDFAVLPGVDLLFARSNNSAAAAAADDDVLPSAIRVPLLPDNFAPARSATVGHVPEVPDAPLSDPEIVVLAADPGRVNAVSALTEVEGMGPDGVELRFVHGFPAAAAGGEGAGEYAGGVLKGIWKGLLDSVSGGGGDAQGKVTRAA</sequence>
<organism evidence="2 3">
    <name type="scientific">Cytospora leucostoma</name>
    <dbReference type="NCBI Taxonomy" id="1230097"/>
    <lineage>
        <taxon>Eukaryota</taxon>
        <taxon>Fungi</taxon>
        <taxon>Dikarya</taxon>
        <taxon>Ascomycota</taxon>
        <taxon>Pezizomycotina</taxon>
        <taxon>Sordariomycetes</taxon>
        <taxon>Sordariomycetidae</taxon>
        <taxon>Diaporthales</taxon>
        <taxon>Cytosporaceae</taxon>
        <taxon>Cytospora</taxon>
    </lineage>
</organism>
<gene>
    <name evidence="2" type="ORF">VPNG_07705</name>
</gene>
<keyword evidence="3" id="KW-1185">Reference proteome</keyword>
<name>A0A423W890_9PEZI</name>
<dbReference type="InParanoid" id="A0A423W890"/>
<evidence type="ECO:0000313" key="3">
    <source>
        <dbReference type="Proteomes" id="UP000285146"/>
    </source>
</evidence>
<feature type="compositionally biased region" description="Basic and acidic residues" evidence="1">
    <location>
        <begin position="46"/>
        <end position="56"/>
    </location>
</feature>
<dbReference type="Proteomes" id="UP000285146">
    <property type="component" value="Unassembled WGS sequence"/>
</dbReference>
<evidence type="ECO:0000256" key="1">
    <source>
        <dbReference type="SAM" id="MobiDB-lite"/>
    </source>
</evidence>
<accession>A0A423W890</accession>
<protein>
    <submittedName>
        <fullName evidence="2">Uncharacterized protein</fullName>
    </submittedName>
</protein>
<reference evidence="2 3" key="1">
    <citation type="submission" date="2015-09" db="EMBL/GenBank/DDBJ databases">
        <title>Host preference determinants of Valsa canker pathogens revealed by comparative genomics.</title>
        <authorList>
            <person name="Yin Z."/>
            <person name="Huang L."/>
        </authorList>
    </citation>
    <scope>NUCLEOTIDE SEQUENCE [LARGE SCALE GENOMIC DNA]</scope>
    <source>
        <strain evidence="2 3">SXYLt</strain>
    </source>
</reference>
<dbReference type="STRING" id="1230097.A0A423W890"/>
<dbReference type="OrthoDB" id="3993201at2759"/>
<feature type="region of interest" description="Disordered" evidence="1">
    <location>
        <begin position="46"/>
        <end position="72"/>
    </location>
</feature>
<dbReference type="EMBL" id="LKEB01000058">
    <property type="protein sequence ID" value="ROV99568.1"/>
    <property type="molecule type" value="Genomic_DNA"/>
</dbReference>
<comment type="caution">
    <text evidence="2">The sequence shown here is derived from an EMBL/GenBank/DDBJ whole genome shotgun (WGS) entry which is preliminary data.</text>
</comment>
<evidence type="ECO:0000313" key="2">
    <source>
        <dbReference type="EMBL" id="ROV99568.1"/>
    </source>
</evidence>
<dbReference type="AlphaFoldDB" id="A0A423W890"/>